<dbReference type="EMBL" id="JAASQV010000003">
    <property type="protein sequence ID" value="NIJ66535.1"/>
    <property type="molecule type" value="Genomic_DNA"/>
</dbReference>
<keyword evidence="3" id="KW-1185">Reference proteome</keyword>
<dbReference type="InterPro" id="IPR036513">
    <property type="entry name" value="STAS_dom_sf"/>
</dbReference>
<evidence type="ECO:0000313" key="3">
    <source>
        <dbReference type="Proteomes" id="UP000564677"/>
    </source>
</evidence>
<dbReference type="AlphaFoldDB" id="A0A7X5V2V1"/>
<dbReference type="Pfam" id="PF13466">
    <property type="entry name" value="STAS_2"/>
    <property type="match status" value="1"/>
</dbReference>
<reference evidence="2 3" key="1">
    <citation type="submission" date="2020-03" db="EMBL/GenBank/DDBJ databases">
        <title>Genomic Encyclopedia of Type Strains, Phase IV (KMG-IV): sequencing the most valuable type-strain genomes for metagenomic binning, comparative biology and taxonomic classification.</title>
        <authorList>
            <person name="Goeker M."/>
        </authorList>
    </citation>
    <scope>NUCLEOTIDE SEQUENCE [LARGE SCALE GENOMIC DNA]</scope>
    <source>
        <strain evidence="2 3">DSM 4733</strain>
    </source>
</reference>
<dbReference type="RefSeq" id="WP_086130166.1">
    <property type="nucleotide sequence ID" value="NZ_CP170557.1"/>
</dbReference>
<evidence type="ECO:0000313" key="2">
    <source>
        <dbReference type="EMBL" id="NIJ66535.1"/>
    </source>
</evidence>
<dbReference type="InterPro" id="IPR058548">
    <property type="entry name" value="MlaB-like_STAS"/>
</dbReference>
<dbReference type="Gene3D" id="3.30.750.24">
    <property type="entry name" value="STAS domain"/>
    <property type="match status" value="1"/>
</dbReference>
<name>A0A7X5V2V1_9SPHN</name>
<dbReference type="Proteomes" id="UP000564677">
    <property type="component" value="Unassembled WGS sequence"/>
</dbReference>
<organism evidence="2 3">
    <name type="scientific">Sphingomonas leidyi</name>
    <dbReference type="NCBI Taxonomy" id="68569"/>
    <lineage>
        <taxon>Bacteria</taxon>
        <taxon>Pseudomonadati</taxon>
        <taxon>Pseudomonadota</taxon>
        <taxon>Alphaproteobacteria</taxon>
        <taxon>Sphingomonadales</taxon>
        <taxon>Sphingomonadaceae</taxon>
        <taxon>Sphingomonas</taxon>
    </lineage>
</organism>
<protein>
    <submittedName>
        <fullName evidence="2">Anti-anti-sigma regulatory factor</fullName>
    </submittedName>
</protein>
<comment type="caution">
    <text evidence="2">The sequence shown here is derived from an EMBL/GenBank/DDBJ whole genome shotgun (WGS) entry which is preliminary data.</text>
</comment>
<proteinExistence type="predicted"/>
<sequence length="107" mass="11314">MDQSQSLPLPDAEERALRLPVHGTTVTAEDLRVRLVLAADLDDAIEIDASEVESVGQAVLQLLVAARAEAAAGGQEFRIANPSPAFVDRVQRCHLAATIGLETGDAQ</sequence>
<feature type="domain" description="MlaB-like STAS" evidence="1">
    <location>
        <begin position="27"/>
        <end position="90"/>
    </location>
</feature>
<gene>
    <name evidence="2" type="ORF">FHR20_003508</name>
</gene>
<dbReference type="SUPFAM" id="SSF52091">
    <property type="entry name" value="SpoIIaa-like"/>
    <property type="match status" value="1"/>
</dbReference>
<accession>A0A7X5V2V1</accession>
<evidence type="ECO:0000259" key="1">
    <source>
        <dbReference type="Pfam" id="PF13466"/>
    </source>
</evidence>